<keyword evidence="1" id="KW-0175">Coiled coil</keyword>
<protein>
    <submittedName>
        <fullName evidence="3">Putative nucleic acid-binding Zn-ribbon protein</fullName>
    </submittedName>
</protein>
<feature type="domain" description="CT398-like coiled coil hairpin" evidence="2">
    <location>
        <begin position="12"/>
        <end position="183"/>
    </location>
</feature>
<dbReference type="EMBL" id="QEKH01000003">
    <property type="protein sequence ID" value="PVY45151.1"/>
    <property type="molecule type" value="Genomic_DNA"/>
</dbReference>
<dbReference type="Gene3D" id="1.10.287.1490">
    <property type="match status" value="1"/>
</dbReference>
<gene>
    <name evidence="3" type="ORF">C8D82_10365</name>
</gene>
<comment type="caution">
    <text evidence="3">The sequence shown here is derived from an EMBL/GenBank/DDBJ whole genome shotgun (WGS) entry which is preliminary data.</text>
</comment>
<evidence type="ECO:0000313" key="3">
    <source>
        <dbReference type="EMBL" id="PVY45151.1"/>
    </source>
</evidence>
<reference evidence="3 4" key="1">
    <citation type="submission" date="2018-04" db="EMBL/GenBank/DDBJ databases">
        <title>Genomic Encyclopedia of Type Strains, Phase IV (KMG-IV): sequencing the most valuable type-strain genomes for metagenomic binning, comparative biology and taxonomic classification.</title>
        <authorList>
            <person name="Goeker M."/>
        </authorList>
    </citation>
    <scope>NUCLEOTIDE SEQUENCE [LARGE SCALE GENOMIC DNA]</scope>
    <source>
        <strain evidence="3 4">DSM 14823</strain>
    </source>
</reference>
<dbReference type="GeneID" id="78294055"/>
<dbReference type="AlphaFoldDB" id="A0A2U1B924"/>
<sequence>MPARWVQALLEVQATDLRIRDLETRMSLLPGELTKLKEKRDKVAAGTAAAADAARKIERAIKANESEIARLTEESKKLQQQSAMVKKNTEYQAMLNTIALNKNKIGDLEGKVLELMDQFEAAKVNCRKVKTANDATIQTIRGEFEELVAFAGEVKEEIKKLRESRPGMIRFVDNDTLGRYNALLGGKNGGTPLVKVENGICGSCHLRVSPQVMNDISKGAVTYCANCQHLLYDDEAQPE</sequence>
<dbReference type="Proteomes" id="UP000245959">
    <property type="component" value="Unassembled WGS sequence"/>
</dbReference>
<dbReference type="Pfam" id="PF24481">
    <property type="entry name" value="CT398_CC"/>
    <property type="match status" value="1"/>
</dbReference>
<organism evidence="3 4">
    <name type="scientific">Victivallis vadensis</name>
    <dbReference type="NCBI Taxonomy" id="172901"/>
    <lineage>
        <taxon>Bacteria</taxon>
        <taxon>Pseudomonadati</taxon>
        <taxon>Lentisphaerota</taxon>
        <taxon>Lentisphaeria</taxon>
        <taxon>Victivallales</taxon>
        <taxon>Victivallaceae</taxon>
        <taxon>Victivallis</taxon>
    </lineage>
</organism>
<evidence type="ECO:0000313" key="4">
    <source>
        <dbReference type="Proteomes" id="UP000245959"/>
    </source>
</evidence>
<feature type="coiled-coil region" evidence="1">
    <location>
        <begin position="54"/>
        <end position="88"/>
    </location>
</feature>
<proteinExistence type="predicted"/>
<dbReference type="RefSeq" id="WP_133245029.1">
    <property type="nucleotide sequence ID" value="NZ_CABMMC010000205.1"/>
</dbReference>
<dbReference type="InterPro" id="IPR056003">
    <property type="entry name" value="CT398_CC_hairpin"/>
</dbReference>
<dbReference type="OrthoDB" id="9799341at2"/>
<name>A0A2U1B924_9BACT</name>
<accession>A0A2U1B924</accession>
<evidence type="ECO:0000259" key="2">
    <source>
        <dbReference type="Pfam" id="PF24481"/>
    </source>
</evidence>
<evidence type="ECO:0000256" key="1">
    <source>
        <dbReference type="SAM" id="Coils"/>
    </source>
</evidence>
<keyword evidence="4" id="KW-1185">Reference proteome</keyword>